<feature type="region of interest" description="Disordered" evidence="1">
    <location>
        <begin position="284"/>
        <end position="319"/>
    </location>
</feature>
<name>A0A1U7P0Z1_9DEIO</name>
<dbReference type="PANTHER" id="PTHR32309">
    <property type="entry name" value="TYROSINE-PROTEIN KINASE"/>
    <property type="match status" value="1"/>
</dbReference>
<evidence type="ECO:0000313" key="3">
    <source>
        <dbReference type="EMBL" id="OLV18828.1"/>
    </source>
</evidence>
<evidence type="ECO:0000313" key="4">
    <source>
        <dbReference type="Proteomes" id="UP000186607"/>
    </source>
</evidence>
<dbReference type="PANTHER" id="PTHR32309:SF31">
    <property type="entry name" value="CAPSULAR EXOPOLYSACCHARIDE FAMILY"/>
    <property type="match status" value="1"/>
</dbReference>
<protein>
    <submittedName>
        <fullName evidence="3">Tyrosine-protein kinase Wzc</fullName>
    </submittedName>
</protein>
<keyword evidence="3" id="KW-0418">Kinase</keyword>
<feature type="compositionally biased region" description="Polar residues" evidence="1">
    <location>
        <begin position="309"/>
        <end position="319"/>
    </location>
</feature>
<dbReference type="GO" id="GO:0016301">
    <property type="term" value="F:kinase activity"/>
    <property type="evidence" value="ECO:0007669"/>
    <property type="project" value="UniProtKB-KW"/>
</dbReference>
<accession>A0A1U7P0Z1</accession>
<dbReference type="AlphaFoldDB" id="A0A1U7P0Z1"/>
<evidence type="ECO:0000256" key="1">
    <source>
        <dbReference type="SAM" id="MobiDB-lite"/>
    </source>
</evidence>
<dbReference type="EMBL" id="MSTI01000057">
    <property type="protein sequence ID" value="OLV18828.1"/>
    <property type="molecule type" value="Genomic_DNA"/>
</dbReference>
<dbReference type="RefSeq" id="WP_075831484.1">
    <property type="nucleotide sequence ID" value="NZ_MSTI01000057.1"/>
</dbReference>
<sequence>MMQSPSPRPAVTRPDLEFPQVVRLLRRAAVPILGVTVLAGVGAFLLSGLQPKVYEATSSMFTEQDGSSALNDSLLRPSPLPRGGLEQALHSPAVVKLVINRLRAASIAPVAVAKIRNDLETELSTGNFKKLQIVPDKNSPSNSNSGVVYILSAQANTPELARVLADSTVAALQLWDIQRAQKRSEQARAALKLQLDVLDRTAQTGGLSTDDVNRQARASIVRDLAVITSSRQSVAGTLDVIAEAVDPARPLTPRPLRTGALAALLTLLFAGGGAVLLGSRRQPTESEVLDWDSTPEGTPSLYRHEASESRNVTSTVPHR</sequence>
<evidence type="ECO:0000256" key="2">
    <source>
        <dbReference type="SAM" id="Phobius"/>
    </source>
</evidence>
<feature type="transmembrane region" description="Helical" evidence="2">
    <location>
        <begin position="259"/>
        <end position="277"/>
    </location>
</feature>
<comment type="caution">
    <text evidence="3">The sequence shown here is derived from an EMBL/GenBank/DDBJ whole genome shotgun (WGS) entry which is preliminary data.</text>
</comment>
<keyword evidence="2" id="KW-0472">Membrane</keyword>
<keyword evidence="3" id="KW-0808">Transferase</keyword>
<dbReference type="STRING" id="249408.BOO71_0004861"/>
<proteinExistence type="predicted"/>
<feature type="transmembrane region" description="Helical" evidence="2">
    <location>
        <begin position="28"/>
        <end position="49"/>
    </location>
</feature>
<dbReference type="InterPro" id="IPR050445">
    <property type="entry name" value="Bact_polysacc_biosynth/exp"/>
</dbReference>
<keyword evidence="2" id="KW-0812">Transmembrane</keyword>
<reference evidence="3 4" key="1">
    <citation type="submission" date="2017-01" db="EMBL/GenBank/DDBJ databases">
        <title>Genome Analysis of Deinococcus marmoris KOPRI26562.</title>
        <authorList>
            <person name="Kim J.H."/>
            <person name="Oh H.-M."/>
        </authorList>
    </citation>
    <scope>NUCLEOTIDE SEQUENCE [LARGE SCALE GENOMIC DNA]</scope>
    <source>
        <strain evidence="3 4">KOPRI26562</strain>
    </source>
</reference>
<organism evidence="3 4">
    <name type="scientific">Deinococcus marmoris</name>
    <dbReference type="NCBI Taxonomy" id="249408"/>
    <lineage>
        <taxon>Bacteria</taxon>
        <taxon>Thermotogati</taxon>
        <taxon>Deinococcota</taxon>
        <taxon>Deinococci</taxon>
        <taxon>Deinococcales</taxon>
        <taxon>Deinococcaceae</taxon>
        <taxon>Deinococcus</taxon>
    </lineage>
</organism>
<keyword evidence="4" id="KW-1185">Reference proteome</keyword>
<dbReference type="OrthoDB" id="62794at2"/>
<gene>
    <name evidence="3" type="ORF">BOO71_0004861</name>
</gene>
<dbReference type="Proteomes" id="UP000186607">
    <property type="component" value="Unassembled WGS sequence"/>
</dbReference>
<keyword evidence="2" id="KW-1133">Transmembrane helix</keyword>